<keyword evidence="2" id="KW-1185">Reference proteome</keyword>
<evidence type="ECO:0000313" key="1">
    <source>
        <dbReference type="EMBL" id="KAI5074909.1"/>
    </source>
</evidence>
<dbReference type="EMBL" id="JABFUD020000010">
    <property type="protein sequence ID" value="KAI5074909.1"/>
    <property type="molecule type" value="Genomic_DNA"/>
</dbReference>
<evidence type="ECO:0008006" key="3">
    <source>
        <dbReference type="Google" id="ProtNLM"/>
    </source>
</evidence>
<proteinExistence type="predicted"/>
<comment type="caution">
    <text evidence="1">The sequence shown here is derived from an EMBL/GenBank/DDBJ whole genome shotgun (WGS) entry which is preliminary data.</text>
</comment>
<dbReference type="SUPFAM" id="SSF56112">
    <property type="entry name" value="Protein kinase-like (PK-like)"/>
    <property type="match status" value="2"/>
</dbReference>
<name>A0A9D4UW28_ADICA</name>
<protein>
    <recommendedName>
        <fullName evidence="3">Protein kinase domain-containing protein</fullName>
    </recommendedName>
</protein>
<dbReference type="OrthoDB" id="4062651at2759"/>
<organism evidence="1 2">
    <name type="scientific">Adiantum capillus-veneris</name>
    <name type="common">Maidenhair fern</name>
    <dbReference type="NCBI Taxonomy" id="13818"/>
    <lineage>
        <taxon>Eukaryota</taxon>
        <taxon>Viridiplantae</taxon>
        <taxon>Streptophyta</taxon>
        <taxon>Embryophyta</taxon>
        <taxon>Tracheophyta</taxon>
        <taxon>Polypodiopsida</taxon>
        <taxon>Polypodiidae</taxon>
        <taxon>Polypodiales</taxon>
        <taxon>Pteridineae</taxon>
        <taxon>Pteridaceae</taxon>
        <taxon>Vittarioideae</taxon>
        <taxon>Adiantum</taxon>
    </lineage>
</organism>
<dbReference type="Proteomes" id="UP000886520">
    <property type="component" value="Chromosome 10"/>
</dbReference>
<sequence>MMMYDDVCNFVVELYFSVLGRAQVFHNEAEFQFAFNRKMGGFLGHPVAVDMITCQTRKVMTDATVIAGDNWAALGELKLEKGGTLALGLQSFALHVGSPHAETELLPCFFIEVIGATIRIGCLVFFEKVAWQPLTPFMNCFYTEHDRTDMATLCRAMCALKKGLTALHSYYIEAHPSVNTITPKDIPYPLQGRRSVRIGNKLIFIVTRDDGERRIFKYCRQYGEEVHRSWAEAGWAPLLYDCKPIAGGWLEVEMQYLADWNPSLSLLKGMDGAAKHELQAAITTALKRALSIPIDGCQVAHGDMRPPNVMIKRDDGGGFDIKFIDFDWARKDGVARYPPFMNTELPWHPQVGAGKLLQQDHDTWWLEDKSCAI</sequence>
<dbReference type="AlphaFoldDB" id="A0A9D4UW28"/>
<dbReference type="InterPro" id="IPR011009">
    <property type="entry name" value="Kinase-like_dom_sf"/>
</dbReference>
<gene>
    <name evidence="1" type="ORF">GOP47_0010870</name>
</gene>
<reference evidence="1" key="1">
    <citation type="submission" date="2021-01" db="EMBL/GenBank/DDBJ databases">
        <title>Adiantum capillus-veneris genome.</title>
        <authorList>
            <person name="Fang Y."/>
            <person name="Liao Q."/>
        </authorList>
    </citation>
    <scope>NUCLEOTIDE SEQUENCE</scope>
    <source>
        <strain evidence="1">H3</strain>
        <tissue evidence="1">Leaf</tissue>
    </source>
</reference>
<accession>A0A9D4UW28</accession>
<evidence type="ECO:0000313" key="2">
    <source>
        <dbReference type="Proteomes" id="UP000886520"/>
    </source>
</evidence>